<dbReference type="AlphaFoldDB" id="A0A5M3X218"/>
<feature type="transmembrane region" description="Helical" evidence="6">
    <location>
        <begin position="44"/>
        <end position="65"/>
    </location>
</feature>
<feature type="transmembrane region" description="Helical" evidence="6">
    <location>
        <begin position="332"/>
        <end position="355"/>
    </location>
</feature>
<dbReference type="PANTHER" id="PTHR23513">
    <property type="entry name" value="INTEGRAL MEMBRANE EFFLUX PROTEIN-RELATED"/>
    <property type="match status" value="1"/>
</dbReference>
<feature type="transmembrane region" description="Helical" evidence="6">
    <location>
        <begin position="77"/>
        <end position="97"/>
    </location>
</feature>
<dbReference type="Pfam" id="PF07690">
    <property type="entry name" value="MFS_1"/>
    <property type="match status" value="1"/>
</dbReference>
<evidence type="ECO:0000313" key="8">
    <source>
        <dbReference type="Proteomes" id="UP000331127"/>
    </source>
</evidence>
<keyword evidence="4 6" id="KW-1133">Transmembrane helix</keyword>
<gene>
    <name evidence="7" type="ORF">Amac_064200</name>
</gene>
<dbReference type="Proteomes" id="UP000331127">
    <property type="component" value="Unassembled WGS sequence"/>
</dbReference>
<feature type="transmembrane region" description="Helical" evidence="6">
    <location>
        <begin position="274"/>
        <end position="292"/>
    </location>
</feature>
<keyword evidence="3 6" id="KW-0812">Transmembrane</keyword>
<feature type="transmembrane region" description="Helical" evidence="6">
    <location>
        <begin position="138"/>
        <end position="160"/>
    </location>
</feature>
<evidence type="ECO:0000256" key="4">
    <source>
        <dbReference type="ARBA" id="ARBA00022989"/>
    </source>
</evidence>
<evidence type="ECO:0000256" key="1">
    <source>
        <dbReference type="ARBA" id="ARBA00004651"/>
    </source>
</evidence>
<evidence type="ECO:0000313" key="7">
    <source>
        <dbReference type="EMBL" id="GES12823.1"/>
    </source>
</evidence>
<dbReference type="GO" id="GO:0022857">
    <property type="term" value="F:transmembrane transporter activity"/>
    <property type="evidence" value="ECO:0007669"/>
    <property type="project" value="InterPro"/>
</dbReference>
<protein>
    <recommendedName>
        <fullName evidence="9">MFS transporter</fullName>
    </recommendedName>
</protein>
<feature type="transmembrane region" description="Helical" evidence="6">
    <location>
        <begin position="249"/>
        <end position="267"/>
    </location>
</feature>
<dbReference type="InterPro" id="IPR036259">
    <property type="entry name" value="MFS_trans_sf"/>
</dbReference>
<accession>A0A5M3X218</accession>
<dbReference type="RefSeq" id="WP_155358099.1">
    <property type="nucleotide sequence ID" value="NZ_BAAAHL010000050.1"/>
</dbReference>
<comment type="subcellular location">
    <subcellularLocation>
        <location evidence="1">Cell membrane</location>
        <topology evidence="1">Multi-pass membrane protein</topology>
    </subcellularLocation>
</comment>
<name>A0A5M3X218_9ACTN</name>
<organism evidence="7 8">
    <name type="scientific">Acrocarpospora macrocephala</name>
    <dbReference type="NCBI Taxonomy" id="150177"/>
    <lineage>
        <taxon>Bacteria</taxon>
        <taxon>Bacillati</taxon>
        <taxon>Actinomycetota</taxon>
        <taxon>Actinomycetes</taxon>
        <taxon>Streptosporangiales</taxon>
        <taxon>Streptosporangiaceae</taxon>
        <taxon>Acrocarpospora</taxon>
    </lineage>
</organism>
<dbReference type="SUPFAM" id="SSF103473">
    <property type="entry name" value="MFS general substrate transporter"/>
    <property type="match status" value="1"/>
</dbReference>
<dbReference type="InterPro" id="IPR011701">
    <property type="entry name" value="MFS"/>
</dbReference>
<evidence type="ECO:0000256" key="6">
    <source>
        <dbReference type="SAM" id="Phobius"/>
    </source>
</evidence>
<evidence type="ECO:0000256" key="2">
    <source>
        <dbReference type="ARBA" id="ARBA00022475"/>
    </source>
</evidence>
<evidence type="ECO:0008006" key="9">
    <source>
        <dbReference type="Google" id="ProtNLM"/>
    </source>
</evidence>
<feature type="transmembrane region" description="Helical" evidence="6">
    <location>
        <begin position="166"/>
        <end position="187"/>
    </location>
</feature>
<dbReference type="Gene3D" id="1.20.1250.20">
    <property type="entry name" value="MFS general substrate transporter like domains"/>
    <property type="match status" value="1"/>
</dbReference>
<dbReference type="GO" id="GO:0005886">
    <property type="term" value="C:plasma membrane"/>
    <property type="evidence" value="ECO:0007669"/>
    <property type="project" value="UniProtKB-SubCell"/>
</dbReference>
<feature type="transmembrane region" description="Helical" evidence="6">
    <location>
        <begin position="298"/>
        <end position="320"/>
    </location>
</feature>
<feature type="transmembrane region" description="Helical" evidence="6">
    <location>
        <begin position="103"/>
        <end position="126"/>
    </location>
</feature>
<feature type="transmembrane region" description="Helical" evidence="6">
    <location>
        <begin position="12"/>
        <end position="38"/>
    </location>
</feature>
<keyword evidence="8" id="KW-1185">Reference proteome</keyword>
<keyword evidence="5 6" id="KW-0472">Membrane</keyword>
<feature type="transmembrane region" description="Helical" evidence="6">
    <location>
        <begin position="361"/>
        <end position="380"/>
    </location>
</feature>
<dbReference type="EMBL" id="BLAE01000039">
    <property type="protein sequence ID" value="GES12823.1"/>
    <property type="molecule type" value="Genomic_DNA"/>
</dbReference>
<comment type="caution">
    <text evidence="7">The sequence shown here is derived from an EMBL/GenBank/DDBJ whole genome shotgun (WGS) entry which is preliminary data.</text>
</comment>
<feature type="transmembrane region" description="Helical" evidence="6">
    <location>
        <begin position="214"/>
        <end position="237"/>
    </location>
</feature>
<evidence type="ECO:0000256" key="3">
    <source>
        <dbReference type="ARBA" id="ARBA00022692"/>
    </source>
</evidence>
<sequence length="399" mass="41266">MDTTAGLRTASFRAIVVSTGTSTAGIVLNTVAVLSYAYGITRQAIPLGIVIMAGLLPMAVVMPFVGGWLRAGTERRTVLVAVLAQAVGAAVMAGLASTTLLPAMYAMVAVMGVLAIVTRVALLCLLPQTVPAELLTGANLRFQVASQIGAAAGSAALVVFGETAPWVLFTVNVITFLIQAAILQRALPKASGALPARDPAQLDPAAPLPNWRRVLLLVLLPAGFCAMSLLNLVIPLIALDRLQDGQRALGAAGVVFPAVAIAAGILLRRRARLHMGATVAILAAGFAVLALADRMALLLVGVGVIGAGVVLSNSSTQVWAQSVASREVLHRWQSWAVAFGGALTTLAVLGVSYGYAAGHQVISLSVVAAVFVLMTVFATVEERRRHGTDRSTRHAVRVG</sequence>
<dbReference type="PANTHER" id="PTHR23513:SF11">
    <property type="entry name" value="STAPHYLOFERRIN A TRANSPORTER"/>
    <property type="match status" value="1"/>
</dbReference>
<reference evidence="7 8" key="1">
    <citation type="submission" date="2019-10" db="EMBL/GenBank/DDBJ databases">
        <title>Whole genome shotgun sequence of Acrocarpospora macrocephala NBRC 16266.</title>
        <authorList>
            <person name="Ichikawa N."/>
            <person name="Kimura A."/>
            <person name="Kitahashi Y."/>
            <person name="Komaki H."/>
            <person name="Oguchi A."/>
        </authorList>
    </citation>
    <scope>NUCLEOTIDE SEQUENCE [LARGE SCALE GENOMIC DNA]</scope>
    <source>
        <strain evidence="7 8">NBRC 16266</strain>
    </source>
</reference>
<keyword evidence="2" id="KW-1003">Cell membrane</keyword>
<proteinExistence type="predicted"/>
<evidence type="ECO:0000256" key="5">
    <source>
        <dbReference type="ARBA" id="ARBA00023136"/>
    </source>
</evidence>